<protein>
    <recommendedName>
        <fullName evidence="4 7">dTDP-glucose 4,6-dehydratase</fullName>
        <ecNumber evidence="4 7">4.2.1.46</ecNumber>
    </recommendedName>
</protein>
<comment type="cofactor">
    <cofactor evidence="2 7">
        <name>NAD(+)</name>
        <dbReference type="ChEBI" id="CHEBI:57540"/>
    </cofactor>
</comment>
<evidence type="ECO:0000256" key="4">
    <source>
        <dbReference type="ARBA" id="ARBA00011990"/>
    </source>
</evidence>
<evidence type="ECO:0000256" key="2">
    <source>
        <dbReference type="ARBA" id="ARBA00001911"/>
    </source>
</evidence>
<gene>
    <name evidence="9" type="primary">rfbB</name>
    <name evidence="9" type="ORF">ACFSSA_12700</name>
</gene>
<dbReference type="InterPro" id="IPR005888">
    <property type="entry name" value="dTDP_Gluc_deHydtase"/>
</dbReference>
<keyword evidence="10" id="KW-1185">Reference proteome</keyword>
<dbReference type="Pfam" id="PF16363">
    <property type="entry name" value="GDP_Man_Dehyd"/>
    <property type="match status" value="1"/>
</dbReference>
<keyword evidence="6 7" id="KW-0456">Lyase</keyword>
<evidence type="ECO:0000256" key="5">
    <source>
        <dbReference type="ARBA" id="ARBA00023027"/>
    </source>
</evidence>
<dbReference type="EMBL" id="JBHUIT010000031">
    <property type="protein sequence ID" value="MFD2257534.1"/>
    <property type="molecule type" value="Genomic_DNA"/>
</dbReference>
<evidence type="ECO:0000256" key="1">
    <source>
        <dbReference type="ARBA" id="ARBA00001539"/>
    </source>
</evidence>
<dbReference type="PANTHER" id="PTHR43000">
    <property type="entry name" value="DTDP-D-GLUCOSE 4,6-DEHYDRATASE-RELATED"/>
    <property type="match status" value="1"/>
</dbReference>
<comment type="similarity">
    <text evidence="3 7">Belongs to the NAD(P)-dependent epimerase/dehydratase family. dTDP-glucose dehydratase subfamily.</text>
</comment>
<dbReference type="InterPro" id="IPR016040">
    <property type="entry name" value="NAD(P)-bd_dom"/>
</dbReference>
<dbReference type="Proteomes" id="UP001597375">
    <property type="component" value="Unassembled WGS sequence"/>
</dbReference>
<organism evidence="9 10">
    <name type="scientific">Luteolibacter algae</name>
    <dbReference type="NCBI Taxonomy" id="454151"/>
    <lineage>
        <taxon>Bacteria</taxon>
        <taxon>Pseudomonadati</taxon>
        <taxon>Verrucomicrobiota</taxon>
        <taxon>Verrucomicrobiia</taxon>
        <taxon>Verrucomicrobiales</taxon>
        <taxon>Verrucomicrobiaceae</taxon>
        <taxon>Luteolibacter</taxon>
    </lineage>
</organism>
<dbReference type="Gene3D" id="3.90.25.10">
    <property type="entry name" value="UDP-galactose 4-epimerase, domain 1"/>
    <property type="match status" value="1"/>
</dbReference>
<dbReference type="NCBIfam" id="TIGR01181">
    <property type="entry name" value="dTDP_gluc_dehyt"/>
    <property type="match status" value="1"/>
</dbReference>
<sequence length="359" mass="40746">MNDSPSRQRILVTGGAGFIGVNLIRKLLQNGHRVLNFDALTYAGNLSSLGECESHENYEFVHGDITDHDLLKSTISRFRPERIFHLAAESHVDRSIKDPLRFVKTNMLGTATLLEATLDFWQDMGKQEKGHFKFIHISTDEVFGSLGESGAFDESSKYFPRSPYSASKAGSDHLVAAWRETYGLPTIITNSSNNYGPYQYPEKLIPKVISNSIRQLPIPIYGTGSNIRDWIHVEDHCDALLLISEHGEIGASYAIGGSDEWSNLKLVRELCKILAGLSDEFPEYPALKNAVSGIRFVEDRLGHDFRYAIDSSKIKRELGWLPRWDSEKGFESTVRWYLQNKDWWEALAECNDSDRRRNK</sequence>
<dbReference type="RefSeq" id="WP_386820845.1">
    <property type="nucleotide sequence ID" value="NZ_JBHUIT010000031.1"/>
</dbReference>
<dbReference type="EC" id="4.2.1.46" evidence="4 7"/>
<dbReference type="InterPro" id="IPR036291">
    <property type="entry name" value="NAD(P)-bd_dom_sf"/>
</dbReference>
<evidence type="ECO:0000256" key="3">
    <source>
        <dbReference type="ARBA" id="ARBA00008178"/>
    </source>
</evidence>
<feature type="domain" description="NAD(P)-binding" evidence="8">
    <location>
        <begin position="11"/>
        <end position="332"/>
    </location>
</feature>
<evidence type="ECO:0000256" key="7">
    <source>
        <dbReference type="RuleBase" id="RU004473"/>
    </source>
</evidence>
<dbReference type="InterPro" id="IPR020904">
    <property type="entry name" value="Sc_DH/Rdtase_CS"/>
</dbReference>
<evidence type="ECO:0000313" key="9">
    <source>
        <dbReference type="EMBL" id="MFD2257534.1"/>
    </source>
</evidence>
<name>A0ABW5DCA2_9BACT</name>
<evidence type="ECO:0000259" key="8">
    <source>
        <dbReference type="Pfam" id="PF16363"/>
    </source>
</evidence>
<dbReference type="Gene3D" id="3.40.50.720">
    <property type="entry name" value="NAD(P)-binding Rossmann-like Domain"/>
    <property type="match status" value="1"/>
</dbReference>
<proteinExistence type="inferred from homology"/>
<dbReference type="PROSITE" id="PS00061">
    <property type="entry name" value="ADH_SHORT"/>
    <property type="match status" value="1"/>
</dbReference>
<comment type="caution">
    <text evidence="9">The sequence shown here is derived from an EMBL/GenBank/DDBJ whole genome shotgun (WGS) entry which is preliminary data.</text>
</comment>
<keyword evidence="5" id="KW-0520">NAD</keyword>
<dbReference type="GO" id="GO:0008460">
    <property type="term" value="F:dTDP-glucose 4,6-dehydratase activity"/>
    <property type="evidence" value="ECO:0007669"/>
    <property type="project" value="UniProtKB-EC"/>
</dbReference>
<dbReference type="CDD" id="cd05246">
    <property type="entry name" value="dTDP_GD_SDR_e"/>
    <property type="match status" value="1"/>
</dbReference>
<evidence type="ECO:0000313" key="10">
    <source>
        <dbReference type="Proteomes" id="UP001597375"/>
    </source>
</evidence>
<evidence type="ECO:0000256" key="6">
    <source>
        <dbReference type="ARBA" id="ARBA00023239"/>
    </source>
</evidence>
<accession>A0ABW5DCA2</accession>
<reference evidence="10" key="1">
    <citation type="journal article" date="2019" name="Int. J. Syst. Evol. Microbiol.">
        <title>The Global Catalogue of Microorganisms (GCM) 10K type strain sequencing project: providing services to taxonomists for standard genome sequencing and annotation.</title>
        <authorList>
            <consortium name="The Broad Institute Genomics Platform"/>
            <consortium name="The Broad Institute Genome Sequencing Center for Infectious Disease"/>
            <person name="Wu L."/>
            <person name="Ma J."/>
        </authorList>
    </citation>
    <scope>NUCLEOTIDE SEQUENCE [LARGE SCALE GENOMIC DNA]</scope>
    <source>
        <strain evidence="10">CGMCC 4.7106</strain>
    </source>
</reference>
<dbReference type="SUPFAM" id="SSF51735">
    <property type="entry name" value="NAD(P)-binding Rossmann-fold domains"/>
    <property type="match status" value="1"/>
</dbReference>
<comment type="catalytic activity">
    <reaction evidence="1 7">
        <text>dTDP-alpha-D-glucose = dTDP-4-dehydro-6-deoxy-alpha-D-glucose + H2O</text>
        <dbReference type="Rhea" id="RHEA:17221"/>
        <dbReference type="ChEBI" id="CHEBI:15377"/>
        <dbReference type="ChEBI" id="CHEBI:57477"/>
        <dbReference type="ChEBI" id="CHEBI:57649"/>
        <dbReference type="EC" id="4.2.1.46"/>
    </reaction>
</comment>